<dbReference type="Gene3D" id="3.30.300.70">
    <property type="entry name" value="RimP-like superfamily, N-terminal"/>
    <property type="match status" value="1"/>
</dbReference>
<dbReference type="CDD" id="cd01734">
    <property type="entry name" value="YlxS_C"/>
    <property type="match status" value="1"/>
</dbReference>
<dbReference type="InterPro" id="IPR035956">
    <property type="entry name" value="RimP_N_sf"/>
</dbReference>
<dbReference type="SUPFAM" id="SSF74942">
    <property type="entry name" value="YhbC-like, C-terminal domain"/>
    <property type="match status" value="1"/>
</dbReference>
<comment type="similarity">
    <text evidence="3">Belongs to the RimP family.</text>
</comment>
<dbReference type="PANTHER" id="PTHR33867">
    <property type="entry name" value="RIBOSOME MATURATION FACTOR RIMP"/>
    <property type="match status" value="1"/>
</dbReference>
<dbReference type="InterPro" id="IPR028998">
    <property type="entry name" value="RimP_C"/>
</dbReference>
<dbReference type="AlphaFoldDB" id="A0A117M3J1"/>
<feature type="domain" description="Ribosome maturation factor RimP C-terminal" evidence="5">
    <location>
        <begin position="121"/>
        <end position="184"/>
    </location>
</feature>
<dbReference type="InterPro" id="IPR003728">
    <property type="entry name" value="Ribosome_maturation_RimP"/>
</dbReference>
<keyword evidence="1 3" id="KW-0963">Cytoplasm</keyword>
<gene>
    <name evidence="3" type="primary">rimP</name>
    <name evidence="6" type="ORF">XD94_0015</name>
</gene>
<dbReference type="Gene3D" id="2.30.30.180">
    <property type="entry name" value="Ribosome maturation factor RimP, C-terminal domain"/>
    <property type="match status" value="1"/>
</dbReference>
<dbReference type="GO" id="GO:0000028">
    <property type="term" value="P:ribosomal small subunit assembly"/>
    <property type="evidence" value="ECO:0007669"/>
    <property type="project" value="TreeGrafter"/>
</dbReference>
<dbReference type="PANTHER" id="PTHR33867:SF1">
    <property type="entry name" value="RIBOSOME MATURATION FACTOR RIMP"/>
    <property type="match status" value="1"/>
</dbReference>
<sequence>MTAADKRVIIALVEMLPKGEGLCCPLFFIMVVLFVEDLKKELLALANEVANNLGYSIYDLGLSRRGKKRLVKVTIDKLDRYISISDCESFSAEFDRALDSADLVPFSYDLVVESPGLERALRDLDDYFRFTGEKAKIILKEPVEGISVVIGKIVSCQGEVVTVESSENGKEIAFHFSNVKRANLKL</sequence>
<accession>A0A117M3J1</accession>
<proteinExistence type="inferred from homology"/>
<dbReference type="GO" id="GO:0005829">
    <property type="term" value="C:cytosol"/>
    <property type="evidence" value="ECO:0007669"/>
    <property type="project" value="TreeGrafter"/>
</dbReference>
<dbReference type="Pfam" id="PF17384">
    <property type="entry name" value="DUF150_C"/>
    <property type="match status" value="1"/>
</dbReference>
<dbReference type="SUPFAM" id="SSF75420">
    <property type="entry name" value="YhbC-like, N-terminal domain"/>
    <property type="match status" value="1"/>
</dbReference>
<evidence type="ECO:0000313" key="7">
    <source>
        <dbReference type="Proteomes" id="UP000054092"/>
    </source>
</evidence>
<evidence type="ECO:0000256" key="2">
    <source>
        <dbReference type="ARBA" id="ARBA00022517"/>
    </source>
</evidence>
<evidence type="ECO:0000313" key="6">
    <source>
        <dbReference type="EMBL" id="KUK82402.1"/>
    </source>
</evidence>
<dbReference type="HAMAP" id="MF_01077">
    <property type="entry name" value="RimP"/>
    <property type="match status" value="1"/>
</dbReference>
<keyword evidence="2 3" id="KW-0690">Ribosome biogenesis</keyword>
<reference evidence="7" key="1">
    <citation type="journal article" date="2015" name="MBio">
        <title>Genome-Resolved Metagenomic Analysis Reveals Roles for Candidate Phyla and Other Microbial Community Members in Biogeochemical Transformations in Oil Reservoirs.</title>
        <authorList>
            <person name="Hu P."/>
            <person name="Tom L."/>
            <person name="Singh A."/>
            <person name="Thomas B.C."/>
            <person name="Baker B.J."/>
            <person name="Piceno Y.M."/>
            <person name="Andersen G.L."/>
            <person name="Banfield J.F."/>
        </authorList>
    </citation>
    <scope>NUCLEOTIDE SEQUENCE [LARGE SCALE GENOMIC DNA]</scope>
</reference>
<comment type="subcellular location">
    <subcellularLocation>
        <location evidence="3">Cytoplasm</location>
    </subcellularLocation>
</comment>
<evidence type="ECO:0000256" key="3">
    <source>
        <dbReference type="HAMAP-Rule" id="MF_01077"/>
    </source>
</evidence>
<dbReference type="Proteomes" id="UP000054092">
    <property type="component" value="Unassembled WGS sequence"/>
</dbReference>
<feature type="domain" description="Ribosome maturation factor RimP N-terminal" evidence="4">
    <location>
        <begin position="46"/>
        <end position="118"/>
    </location>
</feature>
<dbReference type="InterPro" id="IPR036847">
    <property type="entry name" value="RimP_C_sf"/>
</dbReference>
<evidence type="ECO:0000259" key="5">
    <source>
        <dbReference type="Pfam" id="PF17384"/>
    </source>
</evidence>
<dbReference type="InterPro" id="IPR028989">
    <property type="entry name" value="RimP_N"/>
</dbReference>
<name>A0A117M3J1_9BACT</name>
<dbReference type="Pfam" id="PF02576">
    <property type="entry name" value="RimP_N"/>
    <property type="match status" value="1"/>
</dbReference>
<organism evidence="6 7">
    <name type="scientific">Mesotoga prima</name>
    <dbReference type="NCBI Taxonomy" id="1184387"/>
    <lineage>
        <taxon>Bacteria</taxon>
        <taxon>Thermotogati</taxon>
        <taxon>Thermotogota</taxon>
        <taxon>Thermotogae</taxon>
        <taxon>Kosmotogales</taxon>
        <taxon>Kosmotogaceae</taxon>
        <taxon>Mesotoga</taxon>
    </lineage>
</organism>
<comment type="caution">
    <text evidence="6">The sequence shown here is derived from an EMBL/GenBank/DDBJ whole genome shotgun (WGS) entry which is preliminary data.</text>
</comment>
<evidence type="ECO:0000259" key="4">
    <source>
        <dbReference type="Pfam" id="PF02576"/>
    </source>
</evidence>
<dbReference type="EMBL" id="LGGP01000001">
    <property type="protein sequence ID" value="KUK82402.1"/>
    <property type="molecule type" value="Genomic_DNA"/>
</dbReference>
<protein>
    <recommendedName>
        <fullName evidence="3">Ribosome maturation factor RimP</fullName>
    </recommendedName>
</protein>
<dbReference type="GO" id="GO:0006412">
    <property type="term" value="P:translation"/>
    <property type="evidence" value="ECO:0007669"/>
    <property type="project" value="TreeGrafter"/>
</dbReference>
<dbReference type="PATRIC" id="fig|1184387.3.peg.1039"/>
<evidence type="ECO:0000256" key="1">
    <source>
        <dbReference type="ARBA" id="ARBA00022490"/>
    </source>
</evidence>
<comment type="function">
    <text evidence="3">Required for maturation of 30S ribosomal subunits.</text>
</comment>